<sequence length="477" mass="56584">MLFYLIVDEDKKYHQTELKYGLNVHPETSHYFKNDNHYQCSNLNEISDFYNLGTILVEFETTNKDQNDNNLCKTIIVHEFYSLFDVKTYNKFGLNISDNKYLANYASKHCRIDVLEILKFVHTIIPCDFNSMDWASEHGHTSVLNWWLNYFKNHKYNNTLDIKKIYSYESLDLASKNNHIEVLDWWLNSKLVCKYDKALQYASKNKNLLVLDWWKNSGLYLNIHSNILDNASRNNHEDVLIWWLNYYKENPNQYNEINSHFPLLHASGNGFTNILNIWKNSGLKLYNPYDVMDCSKDVKTLEWWKRSGLQLNYSHTAIDCYSTVEKLQWWFDSGLVLKYTTYAINYASTTGEIPILEWWKKSGLDLLYDSDSIYYACINGHINVLEWWKNSGLTMKYTKNILYVVSNHGHLDMLIWWKNSGLDLKLKTQFSDNSINVIENAIKKNRLDIVQWWKSSGLPYYHPKSIVIDFDKFMELV</sequence>
<organism evidence="1 2">
    <name type="scientific">Cotonvirus japonicus</name>
    <dbReference type="NCBI Taxonomy" id="2811091"/>
    <lineage>
        <taxon>Viruses</taxon>
        <taxon>Varidnaviria</taxon>
        <taxon>Bamfordvirae</taxon>
        <taxon>Nucleocytoviricota</taxon>
        <taxon>Megaviricetes</taxon>
        <taxon>Imitervirales</taxon>
        <taxon>Mimiviridae</taxon>
        <taxon>Megamimivirinae</taxon>
        <taxon>Cotonvirus</taxon>
        <taxon>Cotonvirus japonicum</taxon>
    </lineage>
</organism>
<dbReference type="PANTHER" id="PTHR46586:SF3">
    <property type="entry name" value="ANKYRIN REPEAT-CONTAINING PROTEIN"/>
    <property type="match status" value="1"/>
</dbReference>
<keyword evidence="2" id="KW-1185">Reference proteome</keyword>
<dbReference type="InterPro" id="IPR002110">
    <property type="entry name" value="Ankyrin_rpt"/>
</dbReference>
<dbReference type="SUPFAM" id="SSF48403">
    <property type="entry name" value="Ankyrin repeat"/>
    <property type="match status" value="1"/>
</dbReference>
<dbReference type="InterPro" id="IPR052050">
    <property type="entry name" value="SecEffector_AnkRepeat"/>
</dbReference>
<dbReference type="RefSeq" id="YP_010841344.1">
    <property type="nucleotide sequence ID" value="NC_079139.1"/>
</dbReference>
<name>A0ABM7NRL3_9VIRU</name>
<dbReference type="SMART" id="SM00248">
    <property type="entry name" value="ANK"/>
    <property type="match status" value="4"/>
</dbReference>
<protein>
    <submittedName>
        <fullName evidence="1">Ankyrin repeat protein</fullName>
    </submittedName>
</protein>
<dbReference type="PANTHER" id="PTHR46586">
    <property type="entry name" value="ANKYRIN REPEAT-CONTAINING PROTEIN"/>
    <property type="match status" value="1"/>
</dbReference>
<dbReference type="EMBL" id="AP024483">
    <property type="protein sequence ID" value="BCS82736.1"/>
    <property type="molecule type" value="Genomic_DNA"/>
</dbReference>
<dbReference type="Proteomes" id="UP001321479">
    <property type="component" value="Segment"/>
</dbReference>
<dbReference type="GeneID" id="80557941"/>
<dbReference type="InterPro" id="IPR036770">
    <property type="entry name" value="Ankyrin_rpt-contain_sf"/>
</dbReference>
<dbReference type="Gene3D" id="1.25.40.20">
    <property type="entry name" value="Ankyrin repeat-containing domain"/>
    <property type="match status" value="1"/>
</dbReference>
<evidence type="ECO:0000313" key="2">
    <source>
        <dbReference type="Proteomes" id="UP001321479"/>
    </source>
</evidence>
<evidence type="ECO:0000313" key="1">
    <source>
        <dbReference type="EMBL" id="BCS82736.1"/>
    </source>
</evidence>
<accession>A0ABM7NRL3</accession>
<reference evidence="1 2" key="1">
    <citation type="submission" date="2021-02" db="EMBL/GenBank/DDBJ databases">
        <title>Cotonvirus japonicus, which uses Golgi apparatus of host cells for its virion factory, phylogenetically links tailed tupanvirus and icosahedral mimivirus.</title>
        <authorList>
            <person name="Takahashi H."/>
            <person name="Fukaya S."/>
            <person name="Song C."/>
            <person name="Murata K."/>
            <person name="Takemura M."/>
        </authorList>
    </citation>
    <scope>NUCLEOTIDE SEQUENCE [LARGE SCALE GENOMIC DNA]</scope>
</reference>
<proteinExistence type="predicted"/>